<dbReference type="AlphaFoldDB" id="A0A8J4GMR9"/>
<dbReference type="Gene3D" id="2.120.10.30">
    <property type="entry name" value="TolB, C-terminal domain"/>
    <property type="match status" value="1"/>
</dbReference>
<evidence type="ECO:0000313" key="2">
    <source>
        <dbReference type="EMBL" id="GIM09761.1"/>
    </source>
</evidence>
<evidence type="ECO:0000256" key="1">
    <source>
        <dbReference type="SAM" id="SignalP"/>
    </source>
</evidence>
<name>A0A8J4GMR9_9CHLO</name>
<feature type="non-terminal residue" evidence="2">
    <location>
        <position position="1"/>
    </location>
</feature>
<protein>
    <submittedName>
        <fullName evidence="2">Uncharacterized protein</fullName>
    </submittedName>
</protein>
<evidence type="ECO:0000313" key="3">
    <source>
        <dbReference type="Proteomes" id="UP000722791"/>
    </source>
</evidence>
<comment type="caution">
    <text evidence="2">The sequence shown here is derived from an EMBL/GenBank/DDBJ whole genome shotgun (WGS) entry which is preliminary data.</text>
</comment>
<proteinExistence type="predicted"/>
<sequence>IKCRYLIFIFVEALIVMRAALCSQTTTAAHVRTHAVAVPGAAALAVRPNPYNGKAQALVVCHLGICPLHLNDANDYVRLEAPLILRNQHASKFSIRNVHDAVYDSHSGLVLFANGTAIYGMDATNRVAQLAGDGEGGLIFDGPGSEARFVGAQRLATDGQGVTYIRDRDSGSRNGFCLRALHEAAAAPSHQSTSSSSSSSSSSIPRAVVTVNIGSNTGPHAMTYDTGRCSLLFATRGSAVHQLLPFGITRELLGTDEPIAPHGFCATAAAASAAASAAETSDDDDANNRTGMSGLAEPHPAVRLLPFVNVQALAADAASGNVYILDGTTGSKTMLRVLRPDGSLDTIENQLQIGPTGNSRWPRLAVLPYGHLAVYGTSVHEIMLLRLGEPSA</sequence>
<dbReference type="EMBL" id="BNCQ01000032">
    <property type="protein sequence ID" value="GIM09761.1"/>
    <property type="molecule type" value="Genomic_DNA"/>
</dbReference>
<dbReference type="Proteomes" id="UP000722791">
    <property type="component" value="Unassembled WGS sequence"/>
</dbReference>
<keyword evidence="1" id="KW-0732">Signal</keyword>
<gene>
    <name evidence="2" type="ORF">Vretimale_13581</name>
</gene>
<accession>A0A8J4GMR9</accession>
<organism evidence="2 3">
    <name type="scientific">Volvox reticuliferus</name>
    <dbReference type="NCBI Taxonomy" id="1737510"/>
    <lineage>
        <taxon>Eukaryota</taxon>
        <taxon>Viridiplantae</taxon>
        <taxon>Chlorophyta</taxon>
        <taxon>core chlorophytes</taxon>
        <taxon>Chlorophyceae</taxon>
        <taxon>CS clade</taxon>
        <taxon>Chlamydomonadales</taxon>
        <taxon>Volvocaceae</taxon>
        <taxon>Volvox</taxon>
    </lineage>
</organism>
<reference evidence="2" key="1">
    <citation type="journal article" date="2021" name="Proc. Natl. Acad. Sci. U.S.A.">
        <title>Three genomes in the algal genus Volvox reveal the fate of a haploid sex-determining region after a transition to homothallism.</title>
        <authorList>
            <person name="Yamamoto K."/>
            <person name="Hamaji T."/>
            <person name="Kawai-Toyooka H."/>
            <person name="Matsuzaki R."/>
            <person name="Takahashi F."/>
            <person name="Nishimura Y."/>
            <person name="Kawachi M."/>
            <person name="Noguchi H."/>
            <person name="Minakuchi Y."/>
            <person name="Umen J.G."/>
            <person name="Toyoda A."/>
            <person name="Nozaki H."/>
        </authorList>
    </citation>
    <scope>NUCLEOTIDE SEQUENCE</scope>
    <source>
        <strain evidence="2">NIES-3785</strain>
    </source>
</reference>
<dbReference type="InterPro" id="IPR011042">
    <property type="entry name" value="6-blade_b-propeller_TolB-like"/>
</dbReference>
<feature type="chain" id="PRO_5035194547" evidence="1">
    <location>
        <begin position="23"/>
        <end position="392"/>
    </location>
</feature>
<feature type="signal peptide" evidence="1">
    <location>
        <begin position="1"/>
        <end position="22"/>
    </location>
</feature>